<dbReference type="EMBL" id="BDOQ01000018">
    <property type="protein sequence ID" value="GBG15350.1"/>
    <property type="molecule type" value="Genomic_DNA"/>
</dbReference>
<keyword evidence="3" id="KW-1185">Reference proteome</keyword>
<name>A0A2R5FAT9_9PROT</name>
<gene>
    <name evidence="2" type="primary">mlaB</name>
    <name evidence="2" type="ORF">NMK_2953</name>
</gene>
<accession>A0A2R5FAT9</accession>
<comment type="caution">
    <text evidence="2">The sequence shown here is derived from an EMBL/GenBank/DDBJ whole genome shotgun (WGS) entry which is preliminary data.</text>
</comment>
<sequence length="100" mass="10926">MMALVEKQGARIVVKTPMTVNTVGDLLTETLPMLEGNVEIDFAEVSEVDSSSISLMFEWLRQAQIKSASIMFSNLPQTAVSLSTLYGVLEMLPQRAPAAH</sequence>
<dbReference type="InterPro" id="IPR036513">
    <property type="entry name" value="STAS_dom_sf"/>
</dbReference>
<evidence type="ECO:0000313" key="2">
    <source>
        <dbReference type="EMBL" id="GBG15350.1"/>
    </source>
</evidence>
<dbReference type="Proteomes" id="UP000245081">
    <property type="component" value="Unassembled WGS sequence"/>
</dbReference>
<proteinExistence type="predicted"/>
<dbReference type="Pfam" id="PF13466">
    <property type="entry name" value="STAS_2"/>
    <property type="match status" value="1"/>
</dbReference>
<protein>
    <submittedName>
        <fullName evidence="2">Phospholipid transport system transporter-binding protein</fullName>
    </submittedName>
</protein>
<evidence type="ECO:0000259" key="1">
    <source>
        <dbReference type="Pfam" id="PF13466"/>
    </source>
</evidence>
<evidence type="ECO:0000313" key="3">
    <source>
        <dbReference type="Proteomes" id="UP000245081"/>
    </source>
</evidence>
<dbReference type="AlphaFoldDB" id="A0A2R5FAT9"/>
<reference evidence="2 3" key="1">
    <citation type="journal article" date="2018" name="Environ. Microbiol.">
        <title>Isolation and genomic characterization of Novimethylophilus kurashikiensis gen. nov. sp. nov., a new lanthanide-dependent methylotrophic species of Methylophilaceae.</title>
        <authorList>
            <person name="Lv H."/>
            <person name="Sahin N."/>
            <person name="Tani A."/>
        </authorList>
    </citation>
    <scope>NUCLEOTIDE SEQUENCE [LARGE SCALE GENOMIC DNA]</scope>
    <source>
        <strain evidence="2 3">La2-4</strain>
    </source>
</reference>
<feature type="domain" description="MlaB-like STAS" evidence="1">
    <location>
        <begin position="15"/>
        <end position="88"/>
    </location>
</feature>
<organism evidence="2 3">
    <name type="scientific">Novimethylophilus kurashikiensis</name>
    <dbReference type="NCBI Taxonomy" id="1825523"/>
    <lineage>
        <taxon>Bacteria</taxon>
        <taxon>Pseudomonadati</taxon>
        <taxon>Pseudomonadota</taxon>
        <taxon>Betaproteobacteria</taxon>
        <taxon>Nitrosomonadales</taxon>
        <taxon>Methylophilaceae</taxon>
        <taxon>Novimethylophilus</taxon>
    </lineage>
</organism>
<dbReference type="InterPro" id="IPR058548">
    <property type="entry name" value="MlaB-like_STAS"/>
</dbReference>
<dbReference type="Gene3D" id="3.30.750.24">
    <property type="entry name" value="STAS domain"/>
    <property type="match status" value="1"/>
</dbReference>
<dbReference type="SUPFAM" id="SSF52091">
    <property type="entry name" value="SpoIIaa-like"/>
    <property type="match status" value="1"/>
</dbReference>